<dbReference type="PANTHER" id="PTHR15301:SF3">
    <property type="entry name" value="PROTEIN NSG1-RELATED"/>
    <property type="match status" value="1"/>
</dbReference>
<dbReference type="FunCoup" id="H2AWA1">
    <property type="interactions" value="53"/>
</dbReference>
<keyword evidence="9" id="KW-1185">Reference proteome</keyword>
<feature type="transmembrane region" description="Helical" evidence="7">
    <location>
        <begin position="115"/>
        <end position="135"/>
    </location>
</feature>
<organism evidence="8 9">
    <name type="scientific">Kazachstania africana (strain ATCC 22294 / BCRC 22015 / CBS 2517 / CECT 1963 / NBRC 1671 / NRRL Y-8276)</name>
    <name type="common">Yeast</name>
    <name type="synonym">Kluyveromyces africanus</name>
    <dbReference type="NCBI Taxonomy" id="1071382"/>
    <lineage>
        <taxon>Eukaryota</taxon>
        <taxon>Fungi</taxon>
        <taxon>Dikarya</taxon>
        <taxon>Ascomycota</taxon>
        <taxon>Saccharomycotina</taxon>
        <taxon>Saccharomycetes</taxon>
        <taxon>Saccharomycetales</taxon>
        <taxon>Saccharomycetaceae</taxon>
        <taxon>Kazachstania</taxon>
    </lineage>
</organism>
<comment type="similarity">
    <text evidence="2">Belongs to the INSIG family.</text>
</comment>
<comment type="subcellular location">
    <subcellularLocation>
        <location evidence="1">Endoplasmic reticulum membrane</location>
        <topology evidence="1">Multi-pass membrane protein</topology>
    </subcellularLocation>
</comment>
<dbReference type="GO" id="GO:0016126">
    <property type="term" value="P:sterol biosynthetic process"/>
    <property type="evidence" value="ECO:0007669"/>
    <property type="project" value="TreeGrafter"/>
</dbReference>
<keyword evidence="3 7" id="KW-0812">Transmembrane</keyword>
<evidence type="ECO:0000256" key="3">
    <source>
        <dbReference type="ARBA" id="ARBA00022692"/>
    </source>
</evidence>
<dbReference type="AlphaFoldDB" id="H2AWA1"/>
<dbReference type="RefSeq" id="XP_003957786.1">
    <property type="nucleotide sequence ID" value="XM_003957737.1"/>
</dbReference>
<dbReference type="InterPro" id="IPR025929">
    <property type="entry name" value="INSIG_fam"/>
</dbReference>
<evidence type="ECO:0000313" key="9">
    <source>
        <dbReference type="Proteomes" id="UP000005220"/>
    </source>
</evidence>
<gene>
    <name evidence="8" type="primary">KAFR0F00540</name>
    <name evidence="8" type="ORF">KAFR_0F00540</name>
</gene>
<dbReference type="eggNOG" id="KOG4363">
    <property type="taxonomic scope" value="Eukaryota"/>
</dbReference>
<evidence type="ECO:0000256" key="1">
    <source>
        <dbReference type="ARBA" id="ARBA00004477"/>
    </source>
</evidence>
<keyword evidence="4" id="KW-0256">Endoplasmic reticulum</keyword>
<dbReference type="Pfam" id="PF07281">
    <property type="entry name" value="INSIG"/>
    <property type="match status" value="1"/>
</dbReference>
<dbReference type="KEGG" id="kaf:KAFR_0F00540"/>
<evidence type="ECO:0000256" key="6">
    <source>
        <dbReference type="ARBA" id="ARBA00023136"/>
    </source>
</evidence>
<dbReference type="HOGENOM" id="CLU_088332_0_0_1"/>
<evidence type="ECO:0000256" key="5">
    <source>
        <dbReference type="ARBA" id="ARBA00022989"/>
    </source>
</evidence>
<dbReference type="Proteomes" id="UP000005220">
    <property type="component" value="Chromosome 6"/>
</dbReference>
<dbReference type="InParanoid" id="H2AWA1"/>
<dbReference type="OrthoDB" id="205546at2759"/>
<feature type="transmembrane region" description="Helical" evidence="7">
    <location>
        <begin position="57"/>
        <end position="78"/>
    </location>
</feature>
<evidence type="ECO:0000256" key="2">
    <source>
        <dbReference type="ARBA" id="ARBA00007475"/>
    </source>
</evidence>
<dbReference type="STRING" id="1071382.H2AWA1"/>
<name>H2AWA1_KAZAF</name>
<evidence type="ECO:0000313" key="8">
    <source>
        <dbReference type="EMBL" id="CCF58651.1"/>
    </source>
</evidence>
<dbReference type="GeneID" id="13884119"/>
<dbReference type="EMBL" id="HE650826">
    <property type="protein sequence ID" value="CCF58651.1"/>
    <property type="molecule type" value="Genomic_DNA"/>
</dbReference>
<sequence length="248" mass="28147">MFGIKKEDSVVTLTKPQLFSIYDKEVIINDQDYNRVRDILARKSDGKTFKDRKVHVNAINVIFAGLVLFCLGVVFAIISEEIYDNCSLTNGVLSITLNKINTWMNEYVTGTPKCVTYGILGVLCGFVIPIVDNILNIDKRQIKNNDFNSILKCLNAMLGICLGIRNIEWSSSLQASVAWCLLNIILWLFLDGTESIALVGIVISLTSCVISFQQLFDVTEIIYIVDFYFFSFLVFGKMGRYLFRSYYN</sequence>
<evidence type="ECO:0000256" key="7">
    <source>
        <dbReference type="SAM" id="Phobius"/>
    </source>
</evidence>
<feature type="transmembrane region" description="Helical" evidence="7">
    <location>
        <begin position="221"/>
        <end position="243"/>
    </location>
</feature>
<protein>
    <submittedName>
        <fullName evidence="8">Uncharacterized protein</fullName>
    </submittedName>
</protein>
<evidence type="ECO:0000256" key="4">
    <source>
        <dbReference type="ARBA" id="ARBA00022824"/>
    </source>
</evidence>
<dbReference type="PANTHER" id="PTHR15301">
    <property type="entry name" value="INSULIN-INDUCED GENE 1"/>
    <property type="match status" value="1"/>
</dbReference>
<keyword evidence="5 7" id="KW-1133">Transmembrane helix</keyword>
<proteinExistence type="inferred from homology"/>
<accession>H2AWA1</accession>
<keyword evidence="6 7" id="KW-0472">Membrane</keyword>
<dbReference type="GO" id="GO:0005789">
    <property type="term" value="C:endoplasmic reticulum membrane"/>
    <property type="evidence" value="ECO:0007669"/>
    <property type="project" value="UniProtKB-SubCell"/>
</dbReference>
<reference evidence="8 9" key="1">
    <citation type="journal article" date="2011" name="Proc. Natl. Acad. Sci. U.S.A.">
        <title>Evolutionary erosion of yeast sex chromosomes by mating-type switching accidents.</title>
        <authorList>
            <person name="Gordon J.L."/>
            <person name="Armisen D."/>
            <person name="Proux-Wera E."/>
            <person name="Oheigeartaigh S.S."/>
            <person name="Byrne K.P."/>
            <person name="Wolfe K.H."/>
        </authorList>
    </citation>
    <scope>NUCLEOTIDE SEQUENCE [LARGE SCALE GENOMIC DNA]</scope>
    <source>
        <strain evidence="9">ATCC 22294 / BCRC 22015 / CBS 2517 / CECT 1963 / NBRC 1671 / NRRL Y-8276</strain>
    </source>
</reference>